<evidence type="ECO:0000256" key="9">
    <source>
        <dbReference type="ARBA" id="ARBA00023069"/>
    </source>
</evidence>
<keyword evidence="9" id="KW-0969">Cilium</keyword>
<dbReference type="PANTHER" id="PTHR13667:SF5">
    <property type="entry name" value="WD REPEAT-CONTAINING AND PLANAR CELL POLARITY EFFECTOR PROTEIN FRITZ HOMOLOG"/>
    <property type="match status" value="1"/>
</dbReference>
<keyword evidence="15" id="KW-1185">Reference proteome</keyword>
<keyword evidence="8" id="KW-0970">Cilium biogenesis/degradation</keyword>
<evidence type="ECO:0000256" key="4">
    <source>
        <dbReference type="ARBA" id="ARBA00022475"/>
    </source>
</evidence>
<evidence type="ECO:0000256" key="11">
    <source>
        <dbReference type="ARBA" id="ARBA00023212"/>
    </source>
</evidence>
<reference evidence="14 15" key="1">
    <citation type="submission" date="2020-04" db="EMBL/GenBank/DDBJ databases">
        <title>Chromosome-level genome assembly of a cyprinid fish Onychostoma macrolepis by integration of Nanopore Sequencing, Bionano and Hi-C technology.</title>
        <authorList>
            <person name="Wang D."/>
        </authorList>
    </citation>
    <scope>NUCLEOTIDE SEQUENCE [LARGE SCALE GENOMIC DNA]</scope>
    <source>
        <strain evidence="14">SWU-2019</strain>
        <tissue evidence="14">Muscle</tissue>
    </source>
</reference>
<accession>A0A7J6C590</accession>
<comment type="similarity">
    <text evidence="3">Belongs to the WD repeat fritz family.</text>
</comment>
<evidence type="ECO:0000313" key="14">
    <source>
        <dbReference type="EMBL" id="KAF4102191.1"/>
    </source>
</evidence>
<dbReference type="Proteomes" id="UP000579812">
    <property type="component" value="Unassembled WGS sequence"/>
</dbReference>
<name>A0A7J6C590_9TELE</name>
<dbReference type="EMBL" id="JAAMOB010000017">
    <property type="protein sequence ID" value="KAF4102191.1"/>
    <property type="molecule type" value="Genomic_DNA"/>
</dbReference>
<sequence length="756" mass="84547">MELLQVLENSAFPVQTSIPVPPALSVPPHPHTDSHDDAQTQRLLFEFDQMSFCLAELHLWSFRNSLQVPDTDIGTYQLYEKGEPASSTDQHYYNEKQQFVDSRGYPWFLSNRRPEKLRDALKELEELLQSCPVMSVRWRSKQCCQLLLRSGVLVTLILGGAQVERVAIDRTLVGRLPADTISDAVIGDRFLLFSLMERSQVCQVYLNRKNQSSPELARHMEKLTAAEIKVSVVDLPGGGRRMERHVGLNQTQDVAVCWWPLCNEEVRPWSPVPSAVDRANLVLLSCSDTPGLTVLSSIRTDGNLIDCRFSLTQPYHVLTVELHQEAKHSTSELYEEVQPPEVQTCVYECARGHLQRLSSSPLPLMSKPVICCRDPLERWVLLGLQDCSVVLFDPQTGHSQWASCSMVPAVLAWHPSGALLMVGGGQGELQCFDMGLSPLPLRLVSEELSPGSIGPSLQLSRHIKTSEGLEGMHWAYCPISHGSEGLETHDLLLLRFHGGPLAALRLRLGVFNGAQLGPSDLVQHRLHCEEVDAALGILGNMDWAMMGAECYRSLISIADHLLRKPLDQQTEGQLEAALGMFYAPCRPLSNTVILEYRDPISRYARRFFHHLLRHQRFEKAFLLAVDIGARDLFMDLHYVAADKGEVVLAAVAKKKANEIDAEAQTSTPDECQSAYEGQSGVKLPSAISERHIHDPKHWSTASRAGETSTSEATDEFSNTLTSHRTWPWEHTEINLVDRNTQVPEEGKLKVIHFGLV</sequence>
<keyword evidence="10" id="KW-0472">Membrane</keyword>
<comment type="caution">
    <text evidence="14">The sequence shown here is derived from an EMBL/GenBank/DDBJ whole genome shotgun (WGS) entry which is preliminary data.</text>
</comment>
<evidence type="ECO:0000313" key="15">
    <source>
        <dbReference type="Proteomes" id="UP000579812"/>
    </source>
</evidence>
<dbReference type="GO" id="GO:0007399">
    <property type="term" value="P:nervous system development"/>
    <property type="evidence" value="ECO:0007669"/>
    <property type="project" value="TreeGrafter"/>
</dbReference>
<protein>
    <recommendedName>
        <fullName evidence="16">WD repeat containing planar cell polarity effector</fullName>
    </recommendedName>
</protein>
<evidence type="ECO:0000256" key="10">
    <source>
        <dbReference type="ARBA" id="ARBA00023136"/>
    </source>
</evidence>
<dbReference type="PANTHER" id="PTHR13667">
    <property type="entry name" value="HOMOLOC-13"/>
    <property type="match status" value="1"/>
</dbReference>
<evidence type="ECO:0000256" key="6">
    <source>
        <dbReference type="ARBA" id="ARBA00022574"/>
    </source>
</evidence>
<dbReference type="InterPro" id="IPR024511">
    <property type="entry name" value="Frtz"/>
</dbReference>
<comment type="subcellular location">
    <subcellularLocation>
        <location evidence="1">Cell membrane</location>
    </subcellularLocation>
    <subcellularLocation>
        <location evidence="2">Cytoplasm</location>
        <location evidence="2">Cytoskeleton</location>
        <location evidence="2">Cilium axoneme</location>
    </subcellularLocation>
</comment>
<dbReference type="GO" id="GO:0045184">
    <property type="term" value="P:establishment of protein localization"/>
    <property type="evidence" value="ECO:0007669"/>
    <property type="project" value="TreeGrafter"/>
</dbReference>
<evidence type="ECO:0000256" key="2">
    <source>
        <dbReference type="ARBA" id="ARBA00004430"/>
    </source>
</evidence>
<evidence type="ECO:0000256" key="5">
    <source>
        <dbReference type="ARBA" id="ARBA00022490"/>
    </source>
</evidence>
<evidence type="ECO:0000256" key="7">
    <source>
        <dbReference type="ARBA" id="ARBA00022737"/>
    </source>
</evidence>
<keyword evidence="5" id="KW-0963">Cytoplasm</keyword>
<evidence type="ECO:0000256" key="12">
    <source>
        <dbReference type="ARBA" id="ARBA00023273"/>
    </source>
</evidence>
<dbReference type="GO" id="GO:0005886">
    <property type="term" value="C:plasma membrane"/>
    <property type="evidence" value="ECO:0007669"/>
    <property type="project" value="UniProtKB-SubCell"/>
</dbReference>
<dbReference type="Pfam" id="PF11768">
    <property type="entry name" value="Frtz"/>
    <property type="match status" value="1"/>
</dbReference>
<dbReference type="AlphaFoldDB" id="A0A7J6C590"/>
<keyword evidence="11" id="KW-0206">Cytoskeleton</keyword>
<keyword evidence="7" id="KW-0677">Repeat</keyword>
<evidence type="ECO:0000256" key="13">
    <source>
        <dbReference type="SAM" id="MobiDB-lite"/>
    </source>
</evidence>
<evidence type="ECO:0000256" key="8">
    <source>
        <dbReference type="ARBA" id="ARBA00022794"/>
    </source>
</evidence>
<feature type="compositionally biased region" description="Polar residues" evidence="13">
    <location>
        <begin position="699"/>
        <end position="720"/>
    </location>
</feature>
<keyword evidence="4" id="KW-1003">Cell membrane</keyword>
<keyword evidence="12" id="KW-0966">Cell projection</keyword>
<dbReference type="GO" id="GO:0044782">
    <property type="term" value="P:cilium organization"/>
    <property type="evidence" value="ECO:0007669"/>
    <property type="project" value="TreeGrafter"/>
</dbReference>
<gene>
    <name evidence="14" type="ORF">G5714_016991</name>
</gene>
<evidence type="ECO:0000256" key="1">
    <source>
        <dbReference type="ARBA" id="ARBA00004236"/>
    </source>
</evidence>
<proteinExistence type="inferred from homology"/>
<feature type="region of interest" description="Disordered" evidence="13">
    <location>
        <begin position="694"/>
        <end position="720"/>
    </location>
</feature>
<keyword evidence="6" id="KW-0853">WD repeat</keyword>
<evidence type="ECO:0008006" key="16">
    <source>
        <dbReference type="Google" id="ProtNLM"/>
    </source>
</evidence>
<evidence type="ECO:0000256" key="3">
    <source>
        <dbReference type="ARBA" id="ARBA00006059"/>
    </source>
</evidence>
<dbReference type="GO" id="GO:0097541">
    <property type="term" value="C:axonemal basal plate"/>
    <property type="evidence" value="ECO:0007669"/>
    <property type="project" value="TreeGrafter"/>
</dbReference>
<organism evidence="14 15">
    <name type="scientific">Onychostoma macrolepis</name>
    <dbReference type="NCBI Taxonomy" id="369639"/>
    <lineage>
        <taxon>Eukaryota</taxon>
        <taxon>Metazoa</taxon>
        <taxon>Chordata</taxon>
        <taxon>Craniata</taxon>
        <taxon>Vertebrata</taxon>
        <taxon>Euteleostomi</taxon>
        <taxon>Actinopterygii</taxon>
        <taxon>Neopterygii</taxon>
        <taxon>Teleostei</taxon>
        <taxon>Ostariophysi</taxon>
        <taxon>Cypriniformes</taxon>
        <taxon>Cyprinidae</taxon>
        <taxon>Acrossocheilinae</taxon>
        <taxon>Onychostoma</taxon>
    </lineage>
</organism>